<keyword evidence="3" id="KW-1185">Reference proteome</keyword>
<feature type="domain" description="MAP3K TRAFs-binding" evidence="1">
    <location>
        <begin position="10"/>
        <end position="44"/>
    </location>
</feature>
<accession>A0A5B7I568</accession>
<dbReference type="AlphaFoldDB" id="A0A5B7I568"/>
<protein>
    <submittedName>
        <fullName evidence="2">Mitogen-activated protein kinase kinase kinase 15</fullName>
    </submittedName>
</protein>
<evidence type="ECO:0000313" key="2">
    <source>
        <dbReference type="EMBL" id="MPC80511.1"/>
    </source>
</evidence>
<evidence type="ECO:0000313" key="3">
    <source>
        <dbReference type="Proteomes" id="UP000324222"/>
    </source>
</evidence>
<comment type="caution">
    <text evidence="2">The sequence shown here is derived from an EMBL/GenBank/DDBJ whole genome shotgun (WGS) entry which is preliminary data.</text>
</comment>
<keyword evidence="2" id="KW-0808">Transferase</keyword>
<keyword evidence="2" id="KW-0418">Kinase</keyword>
<name>A0A5B7I568_PORTR</name>
<evidence type="ECO:0000259" key="1">
    <source>
        <dbReference type="Pfam" id="PF13281"/>
    </source>
</evidence>
<dbReference type="Pfam" id="PF13281">
    <property type="entry name" value="MAP3K_TRAF_bd"/>
    <property type="match status" value="1"/>
</dbReference>
<dbReference type="Proteomes" id="UP000324222">
    <property type="component" value="Unassembled WGS sequence"/>
</dbReference>
<dbReference type="OrthoDB" id="275301at2759"/>
<proteinExistence type="predicted"/>
<organism evidence="2 3">
    <name type="scientific">Portunus trituberculatus</name>
    <name type="common">Swimming crab</name>
    <name type="synonym">Neptunus trituberculatus</name>
    <dbReference type="NCBI Taxonomy" id="210409"/>
    <lineage>
        <taxon>Eukaryota</taxon>
        <taxon>Metazoa</taxon>
        <taxon>Ecdysozoa</taxon>
        <taxon>Arthropoda</taxon>
        <taxon>Crustacea</taxon>
        <taxon>Multicrustacea</taxon>
        <taxon>Malacostraca</taxon>
        <taxon>Eumalacostraca</taxon>
        <taxon>Eucarida</taxon>
        <taxon>Decapoda</taxon>
        <taxon>Pleocyemata</taxon>
        <taxon>Brachyura</taxon>
        <taxon>Eubrachyura</taxon>
        <taxon>Portunoidea</taxon>
        <taxon>Portunidae</taxon>
        <taxon>Portuninae</taxon>
        <taxon>Portunus</taxon>
    </lineage>
</organism>
<reference evidence="2 3" key="1">
    <citation type="submission" date="2019-05" db="EMBL/GenBank/DDBJ databases">
        <title>Another draft genome of Portunus trituberculatus and its Hox gene families provides insights of decapod evolution.</title>
        <authorList>
            <person name="Jeong J.-H."/>
            <person name="Song I."/>
            <person name="Kim S."/>
            <person name="Choi T."/>
            <person name="Kim D."/>
            <person name="Ryu S."/>
            <person name="Kim W."/>
        </authorList>
    </citation>
    <scope>NUCLEOTIDE SEQUENCE [LARGE SCALE GENOMIC DNA]</scope>
    <source>
        <tissue evidence="2">Muscle</tissue>
    </source>
</reference>
<sequence length="62" mass="7130">MSVSLQQHALFYHLGVRESFDMKQNILLYNDNDSEVTVPLKLQKLKRGIKIEKTVAINLLTS</sequence>
<dbReference type="InterPro" id="IPR025136">
    <property type="entry name" value="MAP3K_TRAF-bd"/>
</dbReference>
<gene>
    <name evidence="2" type="primary">MAP3K15</name>
    <name evidence="2" type="ORF">E2C01_075091</name>
</gene>
<dbReference type="GO" id="GO:0016301">
    <property type="term" value="F:kinase activity"/>
    <property type="evidence" value="ECO:0007669"/>
    <property type="project" value="UniProtKB-KW"/>
</dbReference>
<dbReference type="EMBL" id="VSRR010054220">
    <property type="protein sequence ID" value="MPC80511.1"/>
    <property type="molecule type" value="Genomic_DNA"/>
</dbReference>